<dbReference type="Proteomes" id="UP001168128">
    <property type="component" value="Unassembled WGS sequence"/>
</dbReference>
<comment type="caution">
    <text evidence="1">The sequence shown here is derived from an EMBL/GenBank/DDBJ whole genome shotgun (WGS) entry which is preliminary data.</text>
</comment>
<dbReference type="PANTHER" id="PTHR33055:SF3">
    <property type="entry name" value="PUTATIVE TRANSPOSASE FOR IS117-RELATED"/>
    <property type="match status" value="1"/>
</dbReference>
<feature type="non-terminal residue" evidence="1">
    <location>
        <position position="1"/>
    </location>
</feature>
<gene>
    <name evidence="1" type="ORF">QWT87_21230</name>
</gene>
<reference evidence="1" key="1">
    <citation type="submission" date="2023-07" db="EMBL/GenBank/DDBJ databases">
        <title>AMR profile of multidrug- resistance Chryseobacterium gambrini related strain.</title>
        <authorList>
            <person name="Kirdat K."/>
            <person name="Bhatt A."/>
            <person name="Kuyare S."/>
            <person name="Yadav A."/>
        </authorList>
    </citation>
    <scope>NUCLEOTIDE SEQUENCE</scope>
    <source>
        <strain evidence="1">APV-1</strain>
    </source>
</reference>
<dbReference type="PANTHER" id="PTHR33055">
    <property type="entry name" value="TRANSPOSASE FOR INSERTION SEQUENCE ELEMENT IS1111A"/>
    <property type="match status" value="1"/>
</dbReference>
<organism evidence="1 2">
    <name type="scientific">Chryseobacterium urinae</name>
    <dbReference type="NCBI Taxonomy" id="3058400"/>
    <lineage>
        <taxon>Bacteria</taxon>
        <taxon>Pseudomonadati</taxon>
        <taxon>Bacteroidota</taxon>
        <taxon>Flavobacteriia</taxon>
        <taxon>Flavobacteriales</taxon>
        <taxon>Weeksellaceae</taxon>
        <taxon>Chryseobacterium group</taxon>
        <taxon>Chryseobacterium</taxon>
    </lineage>
</organism>
<evidence type="ECO:0000313" key="2">
    <source>
        <dbReference type="Proteomes" id="UP001168128"/>
    </source>
</evidence>
<sequence length="69" mass="8069">RSLLYVCSWTAMKHNVHCRELYQRLLAKGKPKKLALIAVCNKLLRICFGVVKNKTAYQPDYQKNFKILT</sequence>
<dbReference type="EMBL" id="JAULSJ010000119">
    <property type="protein sequence ID" value="MDO3427400.1"/>
    <property type="molecule type" value="Genomic_DNA"/>
</dbReference>
<accession>A0ABT8UB84</accession>
<protein>
    <submittedName>
        <fullName evidence="1">IS110 family transposase</fullName>
    </submittedName>
</protein>
<name>A0ABT8UB84_9FLAO</name>
<evidence type="ECO:0000313" key="1">
    <source>
        <dbReference type="EMBL" id="MDO3427400.1"/>
    </source>
</evidence>
<dbReference type="InterPro" id="IPR047650">
    <property type="entry name" value="Transpos_IS110"/>
</dbReference>
<keyword evidence="2" id="KW-1185">Reference proteome</keyword>
<proteinExistence type="predicted"/>